<keyword evidence="2" id="KW-0568">Pathogenesis-related protein</keyword>
<protein>
    <recommendedName>
        <fullName evidence="3">Bet v I/Major latex protein domain-containing protein</fullName>
    </recommendedName>
</protein>
<dbReference type="GO" id="GO:0005737">
    <property type="term" value="C:cytoplasm"/>
    <property type="evidence" value="ECO:0007669"/>
    <property type="project" value="TreeGrafter"/>
</dbReference>
<dbReference type="GO" id="GO:0006952">
    <property type="term" value="P:defense response"/>
    <property type="evidence" value="ECO:0007669"/>
    <property type="project" value="UniProtKB-KW"/>
</dbReference>
<evidence type="ECO:0000256" key="1">
    <source>
        <dbReference type="ARBA" id="ARBA00009744"/>
    </source>
</evidence>
<dbReference type="GO" id="GO:0010427">
    <property type="term" value="F:abscisic acid binding"/>
    <property type="evidence" value="ECO:0007669"/>
    <property type="project" value="InterPro"/>
</dbReference>
<dbReference type="PROSITE" id="PS00451">
    <property type="entry name" value="PATHOGENESIS_BETVI"/>
    <property type="match status" value="1"/>
</dbReference>
<dbReference type="PANTHER" id="PTHR31213:SF157">
    <property type="entry name" value="MAJOR ALLERGEN MAL D 1-LIKE"/>
    <property type="match status" value="1"/>
</dbReference>
<evidence type="ECO:0000313" key="5">
    <source>
        <dbReference type="Proteomes" id="UP000298416"/>
    </source>
</evidence>
<evidence type="ECO:0000313" key="4">
    <source>
        <dbReference type="EMBL" id="KAG6423048.1"/>
    </source>
</evidence>
<feature type="domain" description="Bet v I/Major latex protein" evidence="3">
    <location>
        <begin position="1"/>
        <end position="155"/>
    </location>
</feature>
<dbReference type="InterPro" id="IPR050279">
    <property type="entry name" value="Plant_def-hormone_signal"/>
</dbReference>
<organism evidence="4">
    <name type="scientific">Salvia splendens</name>
    <name type="common">Scarlet sage</name>
    <dbReference type="NCBI Taxonomy" id="180675"/>
    <lineage>
        <taxon>Eukaryota</taxon>
        <taxon>Viridiplantae</taxon>
        <taxon>Streptophyta</taxon>
        <taxon>Embryophyta</taxon>
        <taxon>Tracheophyta</taxon>
        <taxon>Spermatophyta</taxon>
        <taxon>Magnoliopsida</taxon>
        <taxon>eudicotyledons</taxon>
        <taxon>Gunneridae</taxon>
        <taxon>Pentapetalae</taxon>
        <taxon>asterids</taxon>
        <taxon>lamiids</taxon>
        <taxon>Lamiales</taxon>
        <taxon>Lamiaceae</taxon>
        <taxon>Nepetoideae</taxon>
        <taxon>Mentheae</taxon>
        <taxon>Salviinae</taxon>
        <taxon>Salvia</taxon>
        <taxon>Salvia subgen. Calosphace</taxon>
        <taxon>core Calosphace</taxon>
    </lineage>
</organism>
<keyword evidence="2" id="KW-0611">Plant defense</keyword>
<dbReference type="InterPro" id="IPR024949">
    <property type="entry name" value="Bet_v_I_allergen"/>
</dbReference>
<dbReference type="GO" id="GO:0005634">
    <property type="term" value="C:nucleus"/>
    <property type="evidence" value="ECO:0007669"/>
    <property type="project" value="TreeGrafter"/>
</dbReference>
<dbReference type="OrthoDB" id="877951at2759"/>
<comment type="caution">
    <text evidence="4">The sequence shown here is derived from an EMBL/GenBank/DDBJ whole genome shotgun (WGS) entry which is preliminary data.</text>
</comment>
<dbReference type="CDD" id="cd07816">
    <property type="entry name" value="Bet_v1-like"/>
    <property type="match status" value="1"/>
</dbReference>
<dbReference type="Pfam" id="PF00407">
    <property type="entry name" value="Bet_v_1"/>
    <property type="match status" value="1"/>
</dbReference>
<dbReference type="AlphaFoldDB" id="A0A8X8Y403"/>
<dbReference type="InterPro" id="IPR000916">
    <property type="entry name" value="Bet_v_I/MLP"/>
</dbReference>
<accession>A0A8X8Y403</accession>
<dbReference type="InterPro" id="IPR023393">
    <property type="entry name" value="START-like_dom_sf"/>
</dbReference>
<gene>
    <name evidence="4" type="ORF">SASPL_113432</name>
</gene>
<dbReference type="PRINTS" id="PR00634">
    <property type="entry name" value="BETALLERGEN"/>
</dbReference>
<keyword evidence="5" id="KW-1185">Reference proteome</keyword>
<name>A0A8X8Y403_SALSN</name>
<reference evidence="4" key="2">
    <citation type="submission" date="2020-08" db="EMBL/GenBank/DDBJ databases">
        <title>Plant Genome Project.</title>
        <authorList>
            <person name="Zhang R.-G."/>
        </authorList>
    </citation>
    <scope>NUCLEOTIDE SEQUENCE</scope>
    <source>
        <strain evidence="4">Huo1</strain>
        <tissue evidence="4">Leaf</tissue>
    </source>
</reference>
<evidence type="ECO:0000256" key="2">
    <source>
        <dbReference type="RuleBase" id="RU000409"/>
    </source>
</evidence>
<evidence type="ECO:0000259" key="3">
    <source>
        <dbReference type="SMART" id="SM01037"/>
    </source>
</evidence>
<proteinExistence type="inferred from homology"/>
<dbReference type="GO" id="GO:0009738">
    <property type="term" value="P:abscisic acid-activated signaling pathway"/>
    <property type="evidence" value="ECO:0007669"/>
    <property type="project" value="InterPro"/>
</dbReference>
<comment type="similarity">
    <text evidence="1 2">Belongs to the BetVI family.</text>
</comment>
<sequence length="160" mass="17973">MGVKSFFQEVKTKISSSRLFKALVTESPDVLPKVTPSIKSIELLQGTGYATGCVFQTNFPEGAHFKYMKSRVDEIDHEKHTIKYTVFEGDMLGDKLEKICYDMKFEDTEDGGCVVKVTSEYHTKGDHEISDDDLKGAKEQSLGIYKSCEDYLNANPHICA</sequence>
<dbReference type="SUPFAM" id="SSF55961">
    <property type="entry name" value="Bet v1-like"/>
    <property type="match status" value="1"/>
</dbReference>
<dbReference type="PANTHER" id="PTHR31213">
    <property type="entry name" value="OS08G0374000 PROTEIN-RELATED"/>
    <property type="match status" value="1"/>
</dbReference>
<dbReference type="GO" id="GO:0004864">
    <property type="term" value="F:protein phosphatase inhibitor activity"/>
    <property type="evidence" value="ECO:0007669"/>
    <property type="project" value="InterPro"/>
</dbReference>
<dbReference type="Proteomes" id="UP000298416">
    <property type="component" value="Unassembled WGS sequence"/>
</dbReference>
<dbReference type="EMBL" id="PNBA02000005">
    <property type="protein sequence ID" value="KAG6423048.1"/>
    <property type="molecule type" value="Genomic_DNA"/>
</dbReference>
<dbReference type="Gene3D" id="3.30.530.20">
    <property type="match status" value="1"/>
</dbReference>
<dbReference type="GO" id="GO:0038023">
    <property type="term" value="F:signaling receptor activity"/>
    <property type="evidence" value="ECO:0007669"/>
    <property type="project" value="InterPro"/>
</dbReference>
<dbReference type="FunFam" id="3.30.530.20:FF:000007">
    <property type="entry name" value="Major pollen allergen Bet v 1-A"/>
    <property type="match status" value="1"/>
</dbReference>
<reference evidence="4" key="1">
    <citation type="submission" date="2018-01" db="EMBL/GenBank/DDBJ databases">
        <authorList>
            <person name="Mao J.F."/>
        </authorList>
    </citation>
    <scope>NUCLEOTIDE SEQUENCE</scope>
    <source>
        <strain evidence="4">Huo1</strain>
        <tissue evidence="4">Leaf</tissue>
    </source>
</reference>
<dbReference type="SMART" id="SM01037">
    <property type="entry name" value="Bet_v_1"/>
    <property type="match status" value="1"/>
</dbReference>